<sequence>MGRKHWKSTEGTYGGRNVRVGLQKDVITVTRIELNTFYRLNNITLVGLRREFGPWKVVRREYLLELKKYCPE</sequence>
<evidence type="ECO:0000313" key="1">
    <source>
        <dbReference type="EMBL" id="JAG99642.1"/>
    </source>
</evidence>
<proteinExistence type="predicted"/>
<reference evidence="1" key="2">
    <citation type="journal article" date="2015" name="Fish Shellfish Immunol.">
        <title>Early steps in the European eel (Anguilla anguilla)-Vibrio vulnificus interaction in the gills: Role of the RtxA13 toxin.</title>
        <authorList>
            <person name="Callol A."/>
            <person name="Pajuelo D."/>
            <person name="Ebbesson L."/>
            <person name="Teles M."/>
            <person name="MacKenzie S."/>
            <person name="Amaro C."/>
        </authorList>
    </citation>
    <scope>NUCLEOTIDE SEQUENCE</scope>
</reference>
<name>A0A0E9P6V9_ANGAN</name>
<protein>
    <submittedName>
        <fullName evidence="1">Uncharacterized protein</fullName>
    </submittedName>
</protein>
<organism evidence="1">
    <name type="scientific">Anguilla anguilla</name>
    <name type="common">European freshwater eel</name>
    <name type="synonym">Muraena anguilla</name>
    <dbReference type="NCBI Taxonomy" id="7936"/>
    <lineage>
        <taxon>Eukaryota</taxon>
        <taxon>Metazoa</taxon>
        <taxon>Chordata</taxon>
        <taxon>Craniata</taxon>
        <taxon>Vertebrata</taxon>
        <taxon>Euteleostomi</taxon>
        <taxon>Actinopterygii</taxon>
        <taxon>Neopterygii</taxon>
        <taxon>Teleostei</taxon>
        <taxon>Anguilliformes</taxon>
        <taxon>Anguillidae</taxon>
        <taxon>Anguilla</taxon>
    </lineage>
</organism>
<reference evidence="1" key="1">
    <citation type="submission" date="2014-11" db="EMBL/GenBank/DDBJ databases">
        <authorList>
            <person name="Amaro Gonzalez C."/>
        </authorList>
    </citation>
    <scope>NUCLEOTIDE SEQUENCE</scope>
</reference>
<accession>A0A0E9P6V9</accession>
<dbReference type="EMBL" id="GBXM01108934">
    <property type="protein sequence ID" value="JAG99642.1"/>
    <property type="molecule type" value="Transcribed_RNA"/>
</dbReference>
<dbReference type="AlphaFoldDB" id="A0A0E9P6V9"/>